<keyword evidence="13" id="KW-0675">Receptor</keyword>
<reference evidence="14" key="1">
    <citation type="journal article" date="2019" name="Int. J. Syst. Evol. Microbiol.">
        <title>The Global Catalogue of Microorganisms (GCM) 10K type strain sequencing project: providing services to taxonomists for standard genome sequencing and annotation.</title>
        <authorList>
            <consortium name="The Broad Institute Genomics Platform"/>
            <consortium name="The Broad Institute Genome Sequencing Center for Infectious Disease"/>
            <person name="Wu L."/>
            <person name="Ma J."/>
        </authorList>
    </citation>
    <scope>NUCLEOTIDE SEQUENCE [LARGE SCALE GENOMIC DNA]</scope>
    <source>
        <strain evidence="14">JCM 31920</strain>
    </source>
</reference>
<evidence type="ECO:0000256" key="5">
    <source>
        <dbReference type="ARBA" id="ARBA00023077"/>
    </source>
</evidence>
<comment type="caution">
    <text evidence="13">The sequence shown here is derived from an EMBL/GenBank/DDBJ whole genome shotgun (WGS) entry which is preliminary data.</text>
</comment>
<evidence type="ECO:0000259" key="11">
    <source>
        <dbReference type="Pfam" id="PF00593"/>
    </source>
</evidence>
<comment type="subcellular location">
    <subcellularLocation>
        <location evidence="1 8">Cell outer membrane</location>
        <topology evidence="1 8">Multi-pass membrane protein</topology>
    </subcellularLocation>
</comment>
<dbReference type="SUPFAM" id="SSF56935">
    <property type="entry name" value="Porins"/>
    <property type="match status" value="1"/>
</dbReference>
<dbReference type="Proteomes" id="UP001501508">
    <property type="component" value="Unassembled WGS sequence"/>
</dbReference>
<dbReference type="PANTHER" id="PTHR30442">
    <property type="entry name" value="IRON III DICITRATE TRANSPORT PROTEIN FECA"/>
    <property type="match status" value="1"/>
</dbReference>
<sequence length="804" mass="90569">MKLKVYSFLFFSCVFGNCLAQYRLSGVIRSAADSGAVTGVRVVLHTGNKAVSDSLGHFEFKRLAAGTYTLYVLSDDFRAYQEEIVLEKHIHLQIGLNSRSENLQELLVSEKKTDFGFSRLRGVEAMGIYEGKKSEVINPEQLVANLSTNNARQIYARVAGLNIWENESGGLQLNIGGRGLDPNRSSNFNVRQNGHDISADALGYPESYYTPPVEAIGRIQIVRGAASLQYGTQFGGLINFVMRKPVADKPLELVARQSVGSFGFYNAFTSVSGTKGKLSYYSFFQYKRADGWRANSHFNSYNFYADIDYKLSEKTSVGFDVTHMNYLARQPGGLSDAMFADNPRQTNRARNWFDVNWNMLAVHFDHKINTSSDFNLRFFGLSAHRYSIGFRPNRVATIDDNSARDLIKGEFTNWGTEARYLKRYNLLGRQSVLLVGARFYNGFNHSLQGQGSHGRDADFSFVEPERLTTYDYEFPNRNVALFAEHILYLGEKFSITPGVRYESISTRADGYYGSIQRDLAGNIINITKTEESRKNSRSFLLGGIGLSYKPHEQIEAYGNFSQNYRSITFSDMRISNPSSVIDPDMKDEKGYSIDLGIRSRGTELLNFDFSLFYLNYNNRIGEVQFYDEMNRIMRLRTNVGQAVIFGLESYAEADVFRLLKPEIPDFNAVVFGNVALIKSEYRKSLMPGVAGNQVEFVPALNLKTGVKLAYKKVKASFQFTRLSDQFSEATNARDGGISSVVGLIPAYKVMDLSLSYELGKFRLEGSVNNLSDEMYFTRRATGYPGPGILPSDGRSYYLTVQFKI</sequence>
<dbReference type="Gene3D" id="2.40.170.20">
    <property type="entry name" value="TonB-dependent receptor, beta-barrel domain"/>
    <property type="match status" value="1"/>
</dbReference>
<dbReference type="InterPro" id="IPR036942">
    <property type="entry name" value="Beta-barrel_TonB_sf"/>
</dbReference>
<accession>A0ABP8M4Y7</accession>
<dbReference type="InterPro" id="IPR039426">
    <property type="entry name" value="TonB-dep_rcpt-like"/>
</dbReference>
<dbReference type="Pfam" id="PF07715">
    <property type="entry name" value="Plug"/>
    <property type="match status" value="1"/>
</dbReference>
<dbReference type="InterPro" id="IPR000531">
    <property type="entry name" value="Beta-barrel_TonB"/>
</dbReference>
<evidence type="ECO:0000256" key="2">
    <source>
        <dbReference type="ARBA" id="ARBA00022448"/>
    </source>
</evidence>
<feature type="domain" description="TonB-dependent receptor plug" evidence="12">
    <location>
        <begin position="135"/>
        <end position="233"/>
    </location>
</feature>
<keyword evidence="5 9" id="KW-0798">TonB box</keyword>
<evidence type="ECO:0000256" key="3">
    <source>
        <dbReference type="ARBA" id="ARBA00022452"/>
    </source>
</evidence>
<protein>
    <submittedName>
        <fullName evidence="13">TonB-dependent receptor</fullName>
    </submittedName>
</protein>
<gene>
    <name evidence="13" type="ORF">GCM10023091_31050</name>
</gene>
<evidence type="ECO:0000256" key="9">
    <source>
        <dbReference type="RuleBase" id="RU003357"/>
    </source>
</evidence>
<evidence type="ECO:0000256" key="4">
    <source>
        <dbReference type="ARBA" id="ARBA00022692"/>
    </source>
</evidence>
<keyword evidence="10" id="KW-0732">Signal</keyword>
<dbReference type="Gene3D" id="2.170.130.10">
    <property type="entry name" value="TonB-dependent receptor, plug domain"/>
    <property type="match status" value="1"/>
</dbReference>
<dbReference type="EMBL" id="BAABEY010000029">
    <property type="protein sequence ID" value="GAA4443128.1"/>
    <property type="molecule type" value="Genomic_DNA"/>
</dbReference>
<dbReference type="InterPro" id="IPR013783">
    <property type="entry name" value="Ig-like_fold"/>
</dbReference>
<keyword evidence="3 8" id="KW-1134">Transmembrane beta strand</keyword>
<proteinExistence type="inferred from homology"/>
<evidence type="ECO:0000256" key="8">
    <source>
        <dbReference type="PROSITE-ProRule" id="PRU01360"/>
    </source>
</evidence>
<evidence type="ECO:0000256" key="7">
    <source>
        <dbReference type="ARBA" id="ARBA00023237"/>
    </source>
</evidence>
<keyword evidence="6 8" id="KW-0472">Membrane</keyword>
<dbReference type="RefSeq" id="WP_345030844.1">
    <property type="nucleotide sequence ID" value="NZ_BAABEY010000029.1"/>
</dbReference>
<organism evidence="13 14">
    <name type="scientific">Ravibacter arvi</name>
    <dbReference type="NCBI Taxonomy" id="2051041"/>
    <lineage>
        <taxon>Bacteria</taxon>
        <taxon>Pseudomonadati</taxon>
        <taxon>Bacteroidota</taxon>
        <taxon>Cytophagia</taxon>
        <taxon>Cytophagales</taxon>
        <taxon>Spirosomataceae</taxon>
        <taxon>Ravibacter</taxon>
    </lineage>
</organism>
<evidence type="ECO:0000256" key="6">
    <source>
        <dbReference type="ARBA" id="ARBA00023136"/>
    </source>
</evidence>
<evidence type="ECO:0000313" key="13">
    <source>
        <dbReference type="EMBL" id="GAA4443128.1"/>
    </source>
</evidence>
<evidence type="ECO:0000256" key="1">
    <source>
        <dbReference type="ARBA" id="ARBA00004571"/>
    </source>
</evidence>
<evidence type="ECO:0000256" key="10">
    <source>
        <dbReference type="SAM" id="SignalP"/>
    </source>
</evidence>
<dbReference type="PROSITE" id="PS52016">
    <property type="entry name" value="TONB_DEPENDENT_REC_3"/>
    <property type="match status" value="1"/>
</dbReference>
<evidence type="ECO:0000259" key="12">
    <source>
        <dbReference type="Pfam" id="PF07715"/>
    </source>
</evidence>
<evidence type="ECO:0000313" key="14">
    <source>
        <dbReference type="Proteomes" id="UP001501508"/>
    </source>
</evidence>
<feature type="signal peptide" evidence="10">
    <location>
        <begin position="1"/>
        <end position="20"/>
    </location>
</feature>
<keyword evidence="14" id="KW-1185">Reference proteome</keyword>
<dbReference type="InterPro" id="IPR012910">
    <property type="entry name" value="Plug_dom"/>
</dbReference>
<dbReference type="InterPro" id="IPR037066">
    <property type="entry name" value="Plug_dom_sf"/>
</dbReference>
<feature type="chain" id="PRO_5045589524" evidence="10">
    <location>
        <begin position="21"/>
        <end position="804"/>
    </location>
</feature>
<name>A0ABP8M4Y7_9BACT</name>
<keyword evidence="2 8" id="KW-0813">Transport</keyword>
<dbReference type="SUPFAM" id="SSF49464">
    <property type="entry name" value="Carboxypeptidase regulatory domain-like"/>
    <property type="match status" value="1"/>
</dbReference>
<keyword evidence="4 8" id="KW-0812">Transmembrane</keyword>
<keyword evidence="7 8" id="KW-0998">Cell outer membrane</keyword>
<comment type="similarity">
    <text evidence="8 9">Belongs to the TonB-dependent receptor family.</text>
</comment>
<dbReference type="PANTHER" id="PTHR30442:SF0">
    <property type="entry name" value="FE(3+) DICITRATE TRANSPORT PROTEIN FECA"/>
    <property type="match status" value="1"/>
</dbReference>
<feature type="domain" description="TonB-dependent receptor-like beta-barrel" evidence="11">
    <location>
        <begin position="339"/>
        <end position="770"/>
    </location>
</feature>
<dbReference type="InterPro" id="IPR008969">
    <property type="entry name" value="CarboxyPept-like_regulatory"/>
</dbReference>
<dbReference type="Gene3D" id="2.60.40.10">
    <property type="entry name" value="Immunoglobulins"/>
    <property type="match status" value="1"/>
</dbReference>
<dbReference type="Pfam" id="PF00593">
    <property type="entry name" value="TonB_dep_Rec_b-barrel"/>
    <property type="match status" value="1"/>
</dbReference>